<keyword evidence="4" id="KW-0276">Fatty acid metabolism</keyword>
<gene>
    <name evidence="10" type="ORF">BRYFOR_06758</name>
</gene>
<accession>C6LDQ9</accession>
<feature type="domain" description="Acyl-ACP thioesterase-like C-terminal" evidence="9">
    <location>
        <begin position="152"/>
        <end position="208"/>
    </location>
</feature>
<dbReference type="InterPro" id="IPR045023">
    <property type="entry name" value="FATA/B"/>
</dbReference>
<proteinExistence type="inferred from homology"/>
<dbReference type="Proteomes" id="UP000005561">
    <property type="component" value="Unassembled WGS sequence"/>
</dbReference>
<comment type="caution">
    <text evidence="10">The sequence shown here is derived from an EMBL/GenBank/DDBJ whole genome shotgun (WGS) entry which is preliminary data.</text>
</comment>
<keyword evidence="2" id="KW-0444">Lipid biosynthesis</keyword>
<evidence type="ECO:0000256" key="2">
    <source>
        <dbReference type="ARBA" id="ARBA00022516"/>
    </source>
</evidence>
<dbReference type="Pfam" id="PF01643">
    <property type="entry name" value="Acyl-ACP_TE"/>
    <property type="match status" value="1"/>
</dbReference>
<dbReference type="AlphaFoldDB" id="C6LDQ9"/>
<evidence type="ECO:0000256" key="7">
    <source>
        <dbReference type="ARBA" id="ARBA00023160"/>
    </source>
</evidence>
<evidence type="ECO:0000259" key="9">
    <source>
        <dbReference type="Pfam" id="PF20791"/>
    </source>
</evidence>
<sequence length="238" mass="27290">MIYMAYQYRSRIRYSEIGEDKKLTLPGLVNYFQDCSTFQSEALGIGLDTLGARQRAWLLASWKIVIDRLPRLGEEVVTETWPYGFKGFQGNRNFRMLDQEGHTLAAAASVWIYLNVESGHPCRIDGDVLEAYELEEELPLGPFSRKIPVPEESTERDSFLVMRSHLDTNHHVNNGQYILMAEEYLPEGFKVKQIRVEYRKAAVLHDTIVPFVCTEPQRCTVSLCGSDEKPFAVVEFSE</sequence>
<dbReference type="PANTHER" id="PTHR31727:SF6">
    <property type="entry name" value="OLEOYL-ACYL CARRIER PROTEIN THIOESTERASE 1, CHLOROPLASTIC"/>
    <property type="match status" value="1"/>
</dbReference>
<dbReference type="STRING" id="168384.SAMN05660368_01084"/>
<dbReference type="GO" id="GO:0000036">
    <property type="term" value="F:acyl carrier activity"/>
    <property type="evidence" value="ECO:0007669"/>
    <property type="project" value="TreeGrafter"/>
</dbReference>
<reference evidence="10" key="1">
    <citation type="submission" date="2009-07" db="EMBL/GenBank/DDBJ databases">
        <authorList>
            <person name="Weinstock G."/>
            <person name="Sodergren E."/>
            <person name="Clifton S."/>
            <person name="Fulton L."/>
            <person name="Fulton B."/>
            <person name="Courtney L."/>
            <person name="Fronick C."/>
            <person name="Harrison M."/>
            <person name="Strong C."/>
            <person name="Farmer C."/>
            <person name="Delahaunty K."/>
            <person name="Markovic C."/>
            <person name="Hall O."/>
            <person name="Minx P."/>
            <person name="Tomlinson C."/>
            <person name="Mitreva M."/>
            <person name="Nelson J."/>
            <person name="Hou S."/>
            <person name="Wollam A."/>
            <person name="Pepin K.H."/>
            <person name="Johnson M."/>
            <person name="Bhonagiri V."/>
            <person name="Nash W.E."/>
            <person name="Warren W."/>
            <person name="Chinwalla A."/>
            <person name="Mardis E.R."/>
            <person name="Wilson R.K."/>
        </authorList>
    </citation>
    <scope>NUCLEOTIDE SEQUENCE [LARGE SCALE GENOMIC DNA]</scope>
    <source>
        <strain evidence="10">DSM 14469</strain>
    </source>
</reference>
<evidence type="ECO:0000256" key="1">
    <source>
        <dbReference type="ARBA" id="ARBA00006500"/>
    </source>
</evidence>
<dbReference type="GO" id="GO:0016297">
    <property type="term" value="F:fatty acyl-[ACP] hydrolase activity"/>
    <property type="evidence" value="ECO:0007669"/>
    <property type="project" value="InterPro"/>
</dbReference>
<keyword evidence="3" id="KW-0378">Hydrolase</keyword>
<comment type="similarity">
    <text evidence="1">Belongs to the acyl-ACP thioesterase family.</text>
</comment>
<evidence type="ECO:0000256" key="5">
    <source>
        <dbReference type="ARBA" id="ARBA00022946"/>
    </source>
</evidence>
<feature type="domain" description="Acyl-ACP thioesterase N-terminal hotdog" evidence="8">
    <location>
        <begin position="6"/>
        <end position="132"/>
    </location>
</feature>
<dbReference type="eggNOG" id="COG3884">
    <property type="taxonomic scope" value="Bacteria"/>
</dbReference>
<keyword evidence="5" id="KW-0809">Transit peptide</keyword>
<dbReference type="InterPro" id="IPR029069">
    <property type="entry name" value="HotDog_dom_sf"/>
</dbReference>
<keyword evidence="7" id="KW-0275">Fatty acid biosynthesis</keyword>
<protein>
    <submittedName>
        <fullName evidence="10">Acyl-ACP thioesterase</fullName>
    </submittedName>
</protein>
<dbReference type="InterPro" id="IPR049427">
    <property type="entry name" value="Acyl-ACP_TE_C"/>
</dbReference>
<dbReference type="InterPro" id="IPR002864">
    <property type="entry name" value="Acyl-ACP_thioesterase_NHD"/>
</dbReference>
<organism evidence="10 11">
    <name type="scientific">Marvinbryantia formatexigens DSM 14469</name>
    <dbReference type="NCBI Taxonomy" id="478749"/>
    <lineage>
        <taxon>Bacteria</taxon>
        <taxon>Bacillati</taxon>
        <taxon>Bacillota</taxon>
        <taxon>Clostridia</taxon>
        <taxon>Lachnospirales</taxon>
        <taxon>Lachnospiraceae</taxon>
        <taxon>Marvinbryantia</taxon>
    </lineage>
</organism>
<dbReference type="Pfam" id="PF20791">
    <property type="entry name" value="Acyl-ACP_TE_C"/>
    <property type="match status" value="1"/>
</dbReference>
<name>C6LDQ9_9FIRM</name>
<keyword evidence="11" id="KW-1185">Reference proteome</keyword>
<evidence type="ECO:0000256" key="4">
    <source>
        <dbReference type="ARBA" id="ARBA00022832"/>
    </source>
</evidence>
<evidence type="ECO:0000256" key="3">
    <source>
        <dbReference type="ARBA" id="ARBA00022801"/>
    </source>
</evidence>
<evidence type="ECO:0000313" key="10">
    <source>
        <dbReference type="EMBL" id="EET61113.1"/>
    </source>
</evidence>
<dbReference type="Gene3D" id="3.10.129.10">
    <property type="entry name" value="Hotdog Thioesterase"/>
    <property type="match status" value="1"/>
</dbReference>
<evidence type="ECO:0000256" key="6">
    <source>
        <dbReference type="ARBA" id="ARBA00023098"/>
    </source>
</evidence>
<dbReference type="SUPFAM" id="SSF54637">
    <property type="entry name" value="Thioesterase/thiol ester dehydrase-isomerase"/>
    <property type="match status" value="2"/>
</dbReference>
<dbReference type="EMBL" id="ACCL02000007">
    <property type="protein sequence ID" value="EET61113.1"/>
    <property type="molecule type" value="Genomic_DNA"/>
</dbReference>
<keyword evidence="6" id="KW-0443">Lipid metabolism</keyword>
<dbReference type="PANTHER" id="PTHR31727">
    <property type="entry name" value="OLEOYL-ACYL CARRIER PROTEIN THIOESTERASE 1, CHLOROPLASTIC"/>
    <property type="match status" value="1"/>
</dbReference>
<evidence type="ECO:0000259" key="8">
    <source>
        <dbReference type="Pfam" id="PF01643"/>
    </source>
</evidence>
<dbReference type="CDD" id="cd00586">
    <property type="entry name" value="4HBT"/>
    <property type="match status" value="1"/>
</dbReference>
<evidence type="ECO:0000313" key="11">
    <source>
        <dbReference type="Proteomes" id="UP000005561"/>
    </source>
</evidence>